<dbReference type="EMBL" id="JAEPRD010000258">
    <property type="protein sequence ID" value="KAG2192945.1"/>
    <property type="molecule type" value="Genomic_DNA"/>
</dbReference>
<feature type="region of interest" description="Disordered" evidence="1">
    <location>
        <begin position="68"/>
        <end position="145"/>
    </location>
</feature>
<organism evidence="3 4">
    <name type="scientific">Mucor saturninus</name>
    <dbReference type="NCBI Taxonomy" id="64648"/>
    <lineage>
        <taxon>Eukaryota</taxon>
        <taxon>Fungi</taxon>
        <taxon>Fungi incertae sedis</taxon>
        <taxon>Mucoromycota</taxon>
        <taxon>Mucoromycotina</taxon>
        <taxon>Mucoromycetes</taxon>
        <taxon>Mucorales</taxon>
        <taxon>Mucorineae</taxon>
        <taxon>Mucoraceae</taxon>
        <taxon>Mucor</taxon>
    </lineage>
</organism>
<evidence type="ECO:0000256" key="1">
    <source>
        <dbReference type="SAM" id="MobiDB-lite"/>
    </source>
</evidence>
<evidence type="ECO:0000313" key="4">
    <source>
        <dbReference type="Proteomes" id="UP000603453"/>
    </source>
</evidence>
<dbReference type="OrthoDB" id="2206543at2759"/>
<evidence type="ECO:0000313" key="3">
    <source>
        <dbReference type="EMBL" id="KAG2192945.1"/>
    </source>
</evidence>
<name>A0A8H7QJQ7_9FUNG</name>
<reference evidence="3" key="1">
    <citation type="submission" date="2020-12" db="EMBL/GenBank/DDBJ databases">
        <title>Metabolic potential, ecology and presence of endohyphal bacteria is reflected in genomic diversity of Mucoromycotina.</title>
        <authorList>
            <person name="Muszewska A."/>
            <person name="Okrasinska A."/>
            <person name="Steczkiewicz K."/>
            <person name="Drgas O."/>
            <person name="Orlowska M."/>
            <person name="Perlinska-Lenart U."/>
            <person name="Aleksandrzak-Piekarczyk T."/>
            <person name="Szatraj K."/>
            <person name="Zielenkiewicz U."/>
            <person name="Pilsyk S."/>
            <person name="Malc E."/>
            <person name="Mieczkowski P."/>
            <person name="Kruszewska J.S."/>
            <person name="Biernat P."/>
            <person name="Pawlowska J."/>
        </authorList>
    </citation>
    <scope>NUCLEOTIDE SEQUENCE</scope>
    <source>
        <strain evidence="3">WA0000017839</strain>
    </source>
</reference>
<keyword evidence="4" id="KW-1185">Reference proteome</keyword>
<gene>
    <name evidence="3" type="ORF">INT47_004684</name>
</gene>
<dbReference type="SUPFAM" id="SSF56219">
    <property type="entry name" value="DNase I-like"/>
    <property type="match status" value="1"/>
</dbReference>
<comment type="caution">
    <text evidence="3">The sequence shown here is derived from an EMBL/GenBank/DDBJ whole genome shotgun (WGS) entry which is preliminary data.</text>
</comment>
<dbReference type="AlphaFoldDB" id="A0A8H7QJQ7"/>
<protein>
    <recommendedName>
        <fullName evidence="2">Endonuclease/exonuclease/phosphatase domain-containing protein</fullName>
    </recommendedName>
</protein>
<feature type="compositionally biased region" description="Low complexity" evidence="1">
    <location>
        <begin position="69"/>
        <end position="92"/>
    </location>
</feature>
<dbReference type="Gene3D" id="3.60.10.10">
    <property type="entry name" value="Endonuclease/exonuclease/phosphatase"/>
    <property type="match status" value="1"/>
</dbReference>
<accession>A0A8H7QJQ7</accession>
<evidence type="ECO:0000259" key="2">
    <source>
        <dbReference type="Pfam" id="PF14529"/>
    </source>
</evidence>
<dbReference type="InterPro" id="IPR036691">
    <property type="entry name" value="Endo/exonu/phosph_ase_sf"/>
</dbReference>
<proteinExistence type="predicted"/>
<dbReference type="InterPro" id="IPR005135">
    <property type="entry name" value="Endo/exonuclease/phosphatase"/>
</dbReference>
<sequence length="563" mass="64090">MKTDSPTLSKSVKRMSKPYDDETAQPLLSGDQFKLIMNKLSYVEIITTKIEEALKRITELENQLENQKQHQLQQHQQPQQQLQQQQPQQQQQSRTDELPGTNASKHATAPTNTPTTESYASKLATPTKYYKPGPKPVKFYKPGPRPIPVERAQRLFTPPTENNGFQFEIRSSLTSLGITNSRVLDIHTPTQNVCALLIHQDYAPTVLDKLHEKGIKPLTDFNPADPNIICDPVHKDKTPTERIAIANDIQKQRCIRIAQRAQPHLRNTLAKFFMKTVVFTKEEWESPTNPQDHEDNDTHMSESQDVVAMNDNSYTNTPTHNNPPTTSLTTLTLTIWNANGINPQLMPSSIALLPETDIIIITETWLQPSPPSRATYPLPNWTQHHLYGQLDSHQQCHQGVSILIRNEIVNFITVLPVTQHQQHSISFKIHTYLVHCIYLPTSISNDDAITTLTTLPTHPLTEHNIYCGDFNARTTSFGDTRTTTRGTRLLQWMHHYDIICLNQTHAYGIPTFIKHMPTNIATSIIDLFLTDDFNLPSMPIIHLSLYNPQFWPSKGIVQELNSE</sequence>
<feature type="compositionally biased region" description="Low complexity" evidence="1">
    <location>
        <begin position="125"/>
        <end position="142"/>
    </location>
</feature>
<dbReference type="GO" id="GO:0003824">
    <property type="term" value="F:catalytic activity"/>
    <property type="evidence" value="ECO:0007669"/>
    <property type="project" value="InterPro"/>
</dbReference>
<feature type="region of interest" description="Disordered" evidence="1">
    <location>
        <begin position="1"/>
        <end position="25"/>
    </location>
</feature>
<feature type="domain" description="Endonuclease/exonuclease/phosphatase" evidence="2">
    <location>
        <begin position="433"/>
        <end position="532"/>
    </location>
</feature>
<dbReference type="Proteomes" id="UP000603453">
    <property type="component" value="Unassembled WGS sequence"/>
</dbReference>
<feature type="compositionally biased region" description="Polar residues" evidence="1">
    <location>
        <begin position="1"/>
        <end position="10"/>
    </location>
</feature>
<dbReference type="Pfam" id="PF14529">
    <property type="entry name" value="Exo_endo_phos_2"/>
    <property type="match status" value="1"/>
</dbReference>
<feature type="compositionally biased region" description="Polar residues" evidence="1">
    <location>
        <begin position="101"/>
        <end position="119"/>
    </location>
</feature>